<dbReference type="Pfam" id="PF02687">
    <property type="entry name" value="FtsX"/>
    <property type="match status" value="1"/>
</dbReference>
<dbReference type="KEGG" id="peg:E5R92_01750"/>
<protein>
    <submittedName>
        <fullName evidence="9">FtsX-like permease family protein</fullName>
    </submittedName>
</protein>
<dbReference type="AlphaFoldDB" id="A0A6H1Q111"/>
<reference evidence="9 10" key="1">
    <citation type="journal article" date="2020" name="Nat. Microbiol.">
        <title>Lysogenic host-virus interactions in SAR11 marine bacteria.</title>
        <authorList>
            <person name="Morris R.M."/>
            <person name="Cain K.R."/>
            <person name="Hvorecny K.L."/>
            <person name="Kollman J.M."/>
        </authorList>
    </citation>
    <scope>NUCLEOTIDE SEQUENCE [LARGE SCALE GENOMIC DNA]</scope>
    <source>
        <strain evidence="9 10">NP1</strain>
    </source>
</reference>
<comment type="subcellular location">
    <subcellularLocation>
        <location evidence="1">Cell membrane</location>
        <topology evidence="1">Multi-pass membrane protein</topology>
    </subcellularLocation>
</comment>
<feature type="transmembrane region" description="Helical" evidence="6">
    <location>
        <begin position="824"/>
        <end position="844"/>
    </location>
</feature>
<keyword evidence="10" id="KW-1185">Reference proteome</keyword>
<feature type="transmembrane region" description="Helical" evidence="6">
    <location>
        <begin position="328"/>
        <end position="356"/>
    </location>
</feature>
<keyword evidence="3 6" id="KW-0812">Transmembrane</keyword>
<accession>A0A6H1Q111</accession>
<evidence type="ECO:0000256" key="4">
    <source>
        <dbReference type="ARBA" id="ARBA00022989"/>
    </source>
</evidence>
<feature type="transmembrane region" description="Helical" evidence="6">
    <location>
        <begin position="497"/>
        <end position="519"/>
    </location>
</feature>
<feature type="transmembrane region" description="Helical" evidence="6">
    <location>
        <begin position="449"/>
        <end position="470"/>
    </location>
</feature>
<dbReference type="RefSeq" id="WP_168606401.1">
    <property type="nucleotide sequence ID" value="NZ_CP038852.1"/>
</dbReference>
<evidence type="ECO:0000259" key="7">
    <source>
        <dbReference type="Pfam" id="PF02687"/>
    </source>
</evidence>
<feature type="domain" description="ABC3 transporter permease C-terminal" evidence="7">
    <location>
        <begin position="285"/>
        <end position="397"/>
    </location>
</feature>
<dbReference type="Pfam" id="PF12704">
    <property type="entry name" value="MacB_PCD"/>
    <property type="match status" value="1"/>
</dbReference>
<feature type="transmembrane region" description="Helical" evidence="6">
    <location>
        <begin position="44"/>
        <end position="64"/>
    </location>
</feature>
<dbReference type="Proteomes" id="UP000501094">
    <property type="component" value="Chromosome"/>
</dbReference>
<dbReference type="InterPro" id="IPR003838">
    <property type="entry name" value="ABC3_permease_C"/>
</dbReference>
<name>A0A6H1Q111_9PROT</name>
<organism evidence="9 10">
    <name type="scientific">Candidatus Pelagibacter giovannonii</name>
    <dbReference type="NCBI Taxonomy" id="2563896"/>
    <lineage>
        <taxon>Bacteria</taxon>
        <taxon>Pseudomonadati</taxon>
        <taxon>Pseudomonadota</taxon>
        <taxon>Alphaproteobacteria</taxon>
        <taxon>Candidatus Pelagibacterales</taxon>
        <taxon>Candidatus Pelagibacteraceae</taxon>
        <taxon>Candidatus Pelagibacter</taxon>
    </lineage>
</organism>
<evidence type="ECO:0000256" key="2">
    <source>
        <dbReference type="ARBA" id="ARBA00022475"/>
    </source>
</evidence>
<dbReference type="InterPro" id="IPR038766">
    <property type="entry name" value="Membrane_comp_ABC_pdt"/>
</dbReference>
<proteinExistence type="predicted"/>
<keyword evidence="5 6" id="KW-0472">Membrane</keyword>
<dbReference type="InterPro" id="IPR025857">
    <property type="entry name" value="MacB_PCD"/>
</dbReference>
<dbReference type="PANTHER" id="PTHR30287:SF1">
    <property type="entry name" value="INNER MEMBRANE PROTEIN"/>
    <property type="match status" value="1"/>
</dbReference>
<evidence type="ECO:0000256" key="3">
    <source>
        <dbReference type="ARBA" id="ARBA00022692"/>
    </source>
</evidence>
<keyword evidence="4 6" id="KW-1133">Transmembrane helix</keyword>
<feature type="domain" description="MacB-like periplasmic core" evidence="8">
    <location>
        <begin position="48"/>
        <end position="253"/>
    </location>
</feature>
<feature type="transmembrane region" description="Helical" evidence="6">
    <location>
        <begin position="282"/>
        <end position="307"/>
    </location>
</feature>
<dbReference type="PANTHER" id="PTHR30287">
    <property type="entry name" value="MEMBRANE COMPONENT OF PREDICTED ABC SUPERFAMILY METABOLITE UPTAKE TRANSPORTER"/>
    <property type="match status" value="1"/>
</dbReference>
<gene>
    <name evidence="9" type="ORF">E5R92_01750</name>
</gene>
<feature type="transmembrane region" description="Helical" evidence="6">
    <location>
        <begin position="376"/>
        <end position="399"/>
    </location>
</feature>
<feature type="transmembrane region" description="Helical" evidence="6">
    <location>
        <begin position="734"/>
        <end position="760"/>
    </location>
</feature>
<evidence type="ECO:0000259" key="8">
    <source>
        <dbReference type="Pfam" id="PF12704"/>
    </source>
</evidence>
<evidence type="ECO:0000256" key="1">
    <source>
        <dbReference type="ARBA" id="ARBA00004651"/>
    </source>
</evidence>
<evidence type="ECO:0000256" key="5">
    <source>
        <dbReference type="ARBA" id="ARBA00023136"/>
    </source>
</evidence>
<feature type="transmembrane region" description="Helical" evidence="6">
    <location>
        <begin position="781"/>
        <end position="812"/>
    </location>
</feature>
<sequence>MIQNLQIKQKEKLKSKMEKLSKLSEYKLTLIYALRDLSRNYKKISSIILTLFISLFILGSIFTIEDSLNKELNNNSRALLGGDIEIDYNRNVGNLELINQVKEFATVSQMVEFSTMISTTGKTKNKSIFSRIKTVDQNYPLFGKVGYEPTGAFEKIQTTENTILVNENIFKNLNLKINDKIKVQDKLFTVIGIVKSVPDIGGAFVFGDFALAGKQTLELLKLNNLGSFLNYEYKVRFNEGDNPKTLSKKIEQLFKDEKKVRLRYHEKSDGPLKRIIDNFSQFLSLVSISAMLIAGIGIANTLLSFINQNNMSIAVKKSLGFFSKDIKMVYYLQLLILLFIISTAAYSFSFFLVPIVDVYLSAGLGLNIEGSFSILNYFKVFLVGLLVLIIFSIPTINAIDQVKASNLFRNVFQNLQFYYSKKSIVLSLFLLSVLISLFTIGSARPIYSLSYFGAFFVCLLVFYLLSNLIIKLFKSLKEHQNISIKVSVKNITQTKSITPITIMSLGLGVTLLLTLAFVGSNFKREIAKSIPELAPDYFFIGIQGDERKIFEDLIFNMDKDANLEIVPMVSTGILKINGIDPNTYIDSSNDSHWVIRNDRRSSWADKVLKDNPIVEGKWWDLDRPDKLQISLDSKIAKDFNIKIGDIFTLNIYGREIEGEIVNFRLVDYRDFTINFAMLLNPQFAKNIPHEYLATSKFKSLENFNETALLDKMPSLSIIKITDYLEKVTDLLNKVFIAVTVISAITIVIGLIVITSAIIVQGKIKEFQNLIFKILGFSKAEVVLSSIIEFFIIFTSIILIALFFAVIGSQFIIENIFQITWKFDLVIFLQVTIGIGLATLILIILTNLKYLSPKVYPLIRNQ</sequence>
<feature type="transmembrane region" description="Helical" evidence="6">
    <location>
        <begin position="424"/>
        <end position="443"/>
    </location>
</feature>
<dbReference type="GO" id="GO:0005886">
    <property type="term" value="C:plasma membrane"/>
    <property type="evidence" value="ECO:0007669"/>
    <property type="project" value="UniProtKB-SubCell"/>
</dbReference>
<evidence type="ECO:0000256" key="6">
    <source>
        <dbReference type="SAM" id="Phobius"/>
    </source>
</evidence>
<keyword evidence="2" id="KW-1003">Cell membrane</keyword>
<dbReference type="EMBL" id="CP038852">
    <property type="protein sequence ID" value="QIZ20508.1"/>
    <property type="molecule type" value="Genomic_DNA"/>
</dbReference>
<evidence type="ECO:0000313" key="10">
    <source>
        <dbReference type="Proteomes" id="UP000501094"/>
    </source>
</evidence>
<evidence type="ECO:0000313" key="9">
    <source>
        <dbReference type="EMBL" id="QIZ20508.1"/>
    </source>
</evidence>